<gene>
    <name evidence="1" type="ORF">QFZ49_007093</name>
</gene>
<organism evidence="1 2">
    <name type="scientific">Streptomyces turgidiscabies</name>
    <dbReference type="NCBI Taxonomy" id="85558"/>
    <lineage>
        <taxon>Bacteria</taxon>
        <taxon>Bacillati</taxon>
        <taxon>Actinomycetota</taxon>
        <taxon>Actinomycetes</taxon>
        <taxon>Kitasatosporales</taxon>
        <taxon>Streptomycetaceae</taxon>
        <taxon>Streptomyces</taxon>
    </lineage>
</organism>
<sequence>MPPCCFGCRDHTHITGPDTQSDRRINVGADLLQLVLDEEIHEVPVLLRQCLEDIGGWSGRQSPE</sequence>
<evidence type="ECO:0000313" key="1">
    <source>
        <dbReference type="EMBL" id="MDQ0937118.1"/>
    </source>
</evidence>
<accession>A0ABU0RYQ5</accession>
<evidence type="ECO:0008006" key="3">
    <source>
        <dbReference type="Google" id="ProtNLM"/>
    </source>
</evidence>
<proteinExistence type="predicted"/>
<name>A0ABU0RYQ5_9ACTN</name>
<evidence type="ECO:0000313" key="2">
    <source>
        <dbReference type="Proteomes" id="UP001223072"/>
    </source>
</evidence>
<dbReference type="Proteomes" id="UP001223072">
    <property type="component" value="Unassembled WGS sequence"/>
</dbReference>
<reference evidence="1 2" key="1">
    <citation type="submission" date="2023-07" db="EMBL/GenBank/DDBJ databases">
        <title>Comparative genomics of wheat-associated soil bacteria to identify genetic determinants of phenazine resistance.</title>
        <authorList>
            <person name="Mouncey N."/>
        </authorList>
    </citation>
    <scope>NUCLEOTIDE SEQUENCE [LARGE SCALE GENOMIC DNA]</scope>
    <source>
        <strain evidence="1 2">W2I16</strain>
    </source>
</reference>
<comment type="caution">
    <text evidence="1">The sequence shown here is derived from an EMBL/GenBank/DDBJ whole genome shotgun (WGS) entry which is preliminary data.</text>
</comment>
<keyword evidence="2" id="KW-1185">Reference proteome</keyword>
<dbReference type="EMBL" id="JAUSZS010000008">
    <property type="protein sequence ID" value="MDQ0937118.1"/>
    <property type="molecule type" value="Genomic_DNA"/>
</dbReference>
<protein>
    <recommendedName>
        <fullName evidence="3">Transposase</fullName>
    </recommendedName>
</protein>